<comment type="function">
    <text evidence="1">Confers resistance to late blight (Phytophthora infestans) races carrying the avirulence gene Avr1. Resistance proteins guard the plant against pathogens that contain an appropriate avirulence protein via an indirect interaction with this avirulence protein. That triggers a defense system including the hypersensitive response, which restricts the pathogen growth.</text>
</comment>
<evidence type="ECO:0000259" key="13">
    <source>
        <dbReference type="Pfam" id="PF23559"/>
    </source>
</evidence>
<dbReference type="Gene3D" id="1.10.10.10">
    <property type="entry name" value="Winged helix-like DNA-binding domain superfamily/Winged helix DNA-binding domain"/>
    <property type="match status" value="1"/>
</dbReference>
<dbReference type="GO" id="GO:0009626">
    <property type="term" value="P:plant-type hypersensitive response"/>
    <property type="evidence" value="ECO:0007669"/>
    <property type="project" value="UniProtKB-KW"/>
</dbReference>
<accession>A0AAV1DFS4</accession>
<dbReference type="InterPro" id="IPR042197">
    <property type="entry name" value="Apaf_helical"/>
</dbReference>
<feature type="domain" description="Disease resistance protein winged helix" evidence="13">
    <location>
        <begin position="798"/>
        <end position="868"/>
    </location>
</feature>
<evidence type="ECO:0000259" key="11">
    <source>
        <dbReference type="Pfam" id="PF00931"/>
    </source>
</evidence>
<keyword evidence="4" id="KW-0963">Cytoplasm</keyword>
<dbReference type="EMBL" id="OX459122">
    <property type="protein sequence ID" value="CAI9106721.1"/>
    <property type="molecule type" value="Genomic_DNA"/>
</dbReference>
<keyword evidence="9" id="KW-0611">Plant defense</keyword>
<dbReference type="InterPro" id="IPR055414">
    <property type="entry name" value="LRR_R13L4/SHOC2-like"/>
</dbReference>
<dbReference type="GO" id="GO:0005524">
    <property type="term" value="F:ATP binding"/>
    <property type="evidence" value="ECO:0007669"/>
    <property type="project" value="UniProtKB-KW"/>
</dbReference>
<evidence type="ECO:0000256" key="6">
    <source>
        <dbReference type="ARBA" id="ARBA00022667"/>
    </source>
</evidence>
<dbReference type="Pfam" id="PF12061">
    <property type="entry name" value="NB-LRR"/>
    <property type="match status" value="1"/>
</dbReference>
<evidence type="ECO:0000256" key="5">
    <source>
        <dbReference type="ARBA" id="ARBA00022614"/>
    </source>
</evidence>
<dbReference type="InterPro" id="IPR044974">
    <property type="entry name" value="Disease_R_plants"/>
</dbReference>
<dbReference type="SUPFAM" id="SSF52058">
    <property type="entry name" value="L domain-like"/>
    <property type="match status" value="1"/>
</dbReference>
<dbReference type="InterPro" id="IPR058922">
    <property type="entry name" value="WHD_DRP"/>
</dbReference>
<dbReference type="InterPro" id="IPR002182">
    <property type="entry name" value="NB-ARC"/>
</dbReference>
<comment type="subcellular location">
    <subcellularLocation>
        <location evidence="2">Cytoplasm</location>
    </subcellularLocation>
</comment>
<dbReference type="Proteomes" id="UP001161247">
    <property type="component" value="Chromosome 5"/>
</dbReference>
<evidence type="ECO:0000256" key="10">
    <source>
        <dbReference type="ARBA" id="ARBA00022840"/>
    </source>
</evidence>
<dbReference type="PANTHER" id="PTHR23155">
    <property type="entry name" value="DISEASE RESISTANCE PROTEIN RP"/>
    <property type="match status" value="1"/>
</dbReference>
<dbReference type="SUPFAM" id="SSF52540">
    <property type="entry name" value="P-loop containing nucleoside triphosphate hydrolases"/>
    <property type="match status" value="1"/>
</dbReference>
<dbReference type="Pfam" id="PF23559">
    <property type="entry name" value="WHD_DRP"/>
    <property type="match status" value="1"/>
</dbReference>
<dbReference type="PANTHER" id="PTHR23155:SF1152">
    <property type="entry name" value="AAA+ ATPASE DOMAIN-CONTAINING PROTEIN"/>
    <property type="match status" value="1"/>
</dbReference>
<feature type="domain" description="Late blight resistance protein R1A-like N-terminal" evidence="12">
    <location>
        <begin position="150"/>
        <end position="377"/>
    </location>
</feature>
<keyword evidence="8" id="KW-0547">Nucleotide-binding</keyword>
<dbReference type="GO" id="GO:0051607">
    <property type="term" value="P:defense response to virus"/>
    <property type="evidence" value="ECO:0007669"/>
    <property type="project" value="UniProtKB-ARBA"/>
</dbReference>
<keyword evidence="10" id="KW-0067">ATP-binding</keyword>
<evidence type="ECO:0000256" key="9">
    <source>
        <dbReference type="ARBA" id="ARBA00022821"/>
    </source>
</evidence>
<dbReference type="FunFam" id="1.10.10.10:FF:000322">
    <property type="entry name" value="Probable disease resistance protein At1g63360"/>
    <property type="match status" value="1"/>
</dbReference>
<evidence type="ECO:0000256" key="8">
    <source>
        <dbReference type="ARBA" id="ARBA00022741"/>
    </source>
</evidence>
<dbReference type="Pfam" id="PF23598">
    <property type="entry name" value="LRR_14"/>
    <property type="match status" value="1"/>
</dbReference>
<dbReference type="InterPro" id="IPR032675">
    <property type="entry name" value="LRR_dom_sf"/>
</dbReference>
<proteinExistence type="inferred from homology"/>
<dbReference type="InterPro" id="IPR036388">
    <property type="entry name" value="WH-like_DNA-bd_sf"/>
</dbReference>
<protein>
    <submittedName>
        <fullName evidence="15">OLC1v1005940C1</fullName>
    </submittedName>
</protein>
<evidence type="ECO:0000259" key="14">
    <source>
        <dbReference type="Pfam" id="PF23598"/>
    </source>
</evidence>
<dbReference type="Gene3D" id="1.10.8.430">
    <property type="entry name" value="Helical domain of apoptotic protease-activating factors"/>
    <property type="match status" value="1"/>
</dbReference>
<evidence type="ECO:0000256" key="3">
    <source>
        <dbReference type="ARBA" id="ARBA00008894"/>
    </source>
</evidence>
<dbReference type="Pfam" id="PF00931">
    <property type="entry name" value="NB-ARC"/>
    <property type="match status" value="1"/>
</dbReference>
<dbReference type="PRINTS" id="PR00364">
    <property type="entry name" value="DISEASERSIST"/>
</dbReference>
<keyword evidence="16" id="KW-1185">Reference proteome</keyword>
<feature type="domain" description="NB-ARC" evidence="11">
    <location>
        <begin position="545"/>
        <end position="712"/>
    </location>
</feature>
<keyword evidence="5" id="KW-0433">Leucine-rich repeat</keyword>
<dbReference type="Gene3D" id="3.40.50.300">
    <property type="entry name" value="P-loop containing nucleotide triphosphate hydrolases"/>
    <property type="match status" value="1"/>
</dbReference>
<dbReference type="InterPro" id="IPR021929">
    <property type="entry name" value="R1A-like_N"/>
</dbReference>
<evidence type="ECO:0000313" key="16">
    <source>
        <dbReference type="Proteomes" id="UP001161247"/>
    </source>
</evidence>
<name>A0AAV1DFS4_OLDCO</name>
<evidence type="ECO:0000256" key="2">
    <source>
        <dbReference type="ARBA" id="ARBA00004496"/>
    </source>
</evidence>
<evidence type="ECO:0000256" key="1">
    <source>
        <dbReference type="ARBA" id="ARBA00002074"/>
    </source>
</evidence>
<evidence type="ECO:0000313" key="15">
    <source>
        <dbReference type="EMBL" id="CAI9106721.1"/>
    </source>
</evidence>
<feature type="domain" description="Disease resistance R13L4/SHOC-2-like LRR" evidence="14">
    <location>
        <begin position="944"/>
        <end position="1252"/>
    </location>
</feature>
<dbReference type="Gene3D" id="3.80.10.10">
    <property type="entry name" value="Ribonuclease Inhibitor"/>
    <property type="match status" value="1"/>
</dbReference>
<sequence>MDNCIQNASDDLESLRHIFFSKYNFTPYYYSFMKDALRLMRVFYMCGRKWGNRVQCESALSNLEQSIQNHSLEIQFVCLTLLESLDDLATSWNLNDCEPIFIIWVMANNKNHPYAWINDYFREMLNAILNGMEELHQILLSNNESQVKMMDLLDIIDSLLLIDFGNFDLPDLKQSLMFLKSFLRFVKLLQGIEHKQELVDLLIHVKGVLVDVASFIFKYLKWSLSPSFQRPKPNNFRIEPFESQVCGIYVSVLRQASELWESSNNLLEGYQTVLLMADFLDSLIFLLLKLLFCCTRGHPYISDHQMYKLYQGLRFLRTTLRQQHLDKVEELYDKIHDRTGALICQAGVIVFYLLQVEEEISLGETVKLLFLGFEEKLMLVKPEEEEEAPRDQLIACPQTNLLGFIDSILEKMEFKNQDDAADLVVAPEKNKFTIIHDDLAYLRSFLGTVMGQLHDDNGKHQGLWRRVATVAYETEFVLDSLLVGNADESFIQLFDTITAEIELLKTEALGSSPIIEVQGMPKADNQKPLASKILEFDELVVGLDDESQEIIGRLTRGTKSLDVVSIVGMAGIGKTTLAKKVYCDPSVTNYFHVCLWCTVSQIWNKSSLLFNIINRLGEKSLDELSKMSEDDLANTLRRCLKRKRYLIILDDVWDAEVWIGLRNSFPDDSNGSRILLTSRYENVALNIRPDSKPHLLRFLTNAESWELLQNKMCFEEGCPQELLARGKGIATRCKGLPLMILMVAGVLSHMEPCTWGEIEESLENGNLPTTDECKEIIELSYLHLPECLKPCFLYFGAYEEDEEVSVHEVVRLWIAEGFVKETENEYVEDVAMGYAMELVQRNLIMVAERGSRGRAKSCVLHDLLLDLCRAKGKQEHFLHHLHCHELGISIDPKTLYRLHVNPDMVKDFEELMVLFPRLRTVLFTDKYTRSCEVHWYDILYNCCHSSKLLRVLSLNRIFRWPSFPCPIQLLGHLKYLAFAVESDASVNIPSSIAYLSNLEFFIIQGSPLEVLLPQTVWNMKKLRHMKAKSWVFVWGLPSENPNISTLENARALCGLLISGDQVMEEFTQKFPNVRRLRCTLCLVEEDDETSKFFTFDLLSRLESLHIDRLSGNCVYQFQFPQNIKKLTLINLELPWSEISAIDRLVNLEVLKLDWFAFAGETWHVGEESTFPKLRFLKLERMDLVRWTMDSEECFPCLEKLVVGYCRQLEELPIYFAQSLTLQMIQVIECDRAADSVKKIEEMKTDWGNEDLKIHLQNSNWEELMGGYETPLPKIVTGDIEEQEGCSMVLES</sequence>
<keyword evidence="6" id="KW-0381">Hypersensitive response</keyword>
<keyword evidence="7" id="KW-0677">Repeat</keyword>
<evidence type="ECO:0000256" key="4">
    <source>
        <dbReference type="ARBA" id="ARBA00022490"/>
    </source>
</evidence>
<evidence type="ECO:0000256" key="7">
    <source>
        <dbReference type="ARBA" id="ARBA00022737"/>
    </source>
</evidence>
<dbReference type="GO" id="GO:0043531">
    <property type="term" value="F:ADP binding"/>
    <property type="evidence" value="ECO:0007669"/>
    <property type="project" value="InterPro"/>
</dbReference>
<dbReference type="FunFam" id="3.40.50.300:FF:001091">
    <property type="entry name" value="Probable disease resistance protein At1g61300"/>
    <property type="match status" value="1"/>
</dbReference>
<evidence type="ECO:0000259" key="12">
    <source>
        <dbReference type="Pfam" id="PF12061"/>
    </source>
</evidence>
<comment type="similarity">
    <text evidence="3">Belongs to the disease resistance NB-LRR family.</text>
</comment>
<organism evidence="15 16">
    <name type="scientific">Oldenlandia corymbosa var. corymbosa</name>
    <dbReference type="NCBI Taxonomy" id="529605"/>
    <lineage>
        <taxon>Eukaryota</taxon>
        <taxon>Viridiplantae</taxon>
        <taxon>Streptophyta</taxon>
        <taxon>Embryophyta</taxon>
        <taxon>Tracheophyta</taxon>
        <taxon>Spermatophyta</taxon>
        <taxon>Magnoliopsida</taxon>
        <taxon>eudicotyledons</taxon>
        <taxon>Gunneridae</taxon>
        <taxon>Pentapetalae</taxon>
        <taxon>asterids</taxon>
        <taxon>lamiids</taxon>
        <taxon>Gentianales</taxon>
        <taxon>Rubiaceae</taxon>
        <taxon>Rubioideae</taxon>
        <taxon>Spermacoceae</taxon>
        <taxon>Hedyotis-Oldenlandia complex</taxon>
        <taxon>Oldenlandia</taxon>
    </lineage>
</organism>
<gene>
    <name evidence="15" type="ORF">OLC1_LOCUS15177</name>
</gene>
<reference evidence="15" key="1">
    <citation type="submission" date="2023-03" db="EMBL/GenBank/DDBJ databases">
        <authorList>
            <person name="Julca I."/>
        </authorList>
    </citation>
    <scope>NUCLEOTIDE SEQUENCE</scope>
</reference>
<dbReference type="InterPro" id="IPR027417">
    <property type="entry name" value="P-loop_NTPase"/>
</dbReference>
<dbReference type="GO" id="GO:0005737">
    <property type="term" value="C:cytoplasm"/>
    <property type="evidence" value="ECO:0007669"/>
    <property type="project" value="UniProtKB-SubCell"/>
</dbReference>